<name>A0A4V0NGF5_SORCE</name>
<dbReference type="PRINTS" id="PR00337">
    <property type="entry name" value="LEUILEVALBP"/>
</dbReference>
<dbReference type="AlphaFoldDB" id="A0A4V0NGF5"/>
<keyword evidence="4" id="KW-0029">Amino-acid transport</keyword>
<dbReference type="PANTHER" id="PTHR30483:SF6">
    <property type="entry name" value="PERIPLASMIC BINDING PROTEIN OF ABC TRANSPORTER FOR NATURAL AMINO ACIDS"/>
    <property type="match status" value="1"/>
</dbReference>
<gene>
    <name evidence="7" type="ORF">SOCE836_051440</name>
</gene>
<feature type="chain" id="PRO_5020213995" description="Leucine-binding protein domain-containing protein" evidence="5">
    <location>
        <begin position="28"/>
        <end position="429"/>
    </location>
</feature>
<dbReference type="PANTHER" id="PTHR30483">
    <property type="entry name" value="LEUCINE-SPECIFIC-BINDING PROTEIN"/>
    <property type="match status" value="1"/>
</dbReference>
<feature type="domain" description="Leucine-binding protein" evidence="6">
    <location>
        <begin position="41"/>
        <end position="386"/>
    </location>
</feature>
<dbReference type="SUPFAM" id="SSF53822">
    <property type="entry name" value="Periplasmic binding protein-like I"/>
    <property type="match status" value="1"/>
</dbReference>
<dbReference type="Proteomes" id="UP000295497">
    <property type="component" value="Chromosome"/>
</dbReference>
<dbReference type="InterPro" id="IPR028082">
    <property type="entry name" value="Peripla_BP_I"/>
</dbReference>
<sequence length="429" mass="46200">MTSRTLNLAAVGALCVLAAACSKKAGAEGASSSQAESGKPPILIGITADASGQYANSGDSDKRGIIMAIEEANAKGGVLGRPVKWVHMDTETTPATGSRVAERMIKQDKVAFLVGGVSSGVANAISQVAQKYGVIYLNTNSSSATEAGENCHRVKFVWDANGSNFTQASAKGAIEAFGKRWLLLTNDYVWGHDTAKATKKVVTESGGEIIDEILVPQGTRDFSAILLKVQQKAPNVIAAAVGGDDLKALRAQVAQMKLGDKYAWINNQQDWPDIYGLPRTDLFGVFGTTWYQGLDLPGVKEFNARYAKANPDSKIKTPGNVFYNGYWATRSLLEAVERAKTTKNHAVIKELEGLKISARDRMQHHDAYMNPATHQLQQTIYLATADLDSQNPDALFKILSHADPSQVVDKDADAKCKLEPLESTPVYEP</sequence>
<dbReference type="Gene3D" id="3.40.50.2300">
    <property type="match status" value="2"/>
</dbReference>
<dbReference type="InterPro" id="IPR051010">
    <property type="entry name" value="BCAA_transport"/>
</dbReference>
<dbReference type="GO" id="GO:0006865">
    <property type="term" value="P:amino acid transport"/>
    <property type="evidence" value="ECO:0007669"/>
    <property type="project" value="UniProtKB-KW"/>
</dbReference>
<evidence type="ECO:0000256" key="1">
    <source>
        <dbReference type="ARBA" id="ARBA00010062"/>
    </source>
</evidence>
<keyword evidence="3 5" id="KW-0732">Signal</keyword>
<dbReference type="PROSITE" id="PS51257">
    <property type="entry name" value="PROKAR_LIPOPROTEIN"/>
    <property type="match status" value="1"/>
</dbReference>
<organism evidence="7 8">
    <name type="scientific">Sorangium cellulosum</name>
    <name type="common">Polyangium cellulosum</name>
    <dbReference type="NCBI Taxonomy" id="56"/>
    <lineage>
        <taxon>Bacteria</taxon>
        <taxon>Pseudomonadati</taxon>
        <taxon>Myxococcota</taxon>
        <taxon>Polyangia</taxon>
        <taxon>Polyangiales</taxon>
        <taxon>Polyangiaceae</taxon>
        <taxon>Sorangium</taxon>
    </lineage>
</organism>
<dbReference type="InterPro" id="IPR000709">
    <property type="entry name" value="Leu_Ile_Val-bd"/>
</dbReference>
<evidence type="ECO:0000256" key="4">
    <source>
        <dbReference type="ARBA" id="ARBA00022970"/>
    </source>
</evidence>
<keyword evidence="2" id="KW-0813">Transport</keyword>
<dbReference type="CDD" id="cd06268">
    <property type="entry name" value="PBP1_ABC_transporter_LIVBP-like"/>
    <property type="match status" value="1"/>
</dbReference>
<reference evidence="7 8" key="1">
    <citation type="submission" date="2015-09" db="EMBL/GenBank/DDBJ databases">
        <title>Sorangium comparison.</title>
        <authorList>
            <person name="Zaburannyi N."/>
            <person name="Bunk B."/>
            <person name="Overmann J."/>
            <person name="Mueller R."/>
        </authorList>
    </citation>
    <scope>NUCLEOTIDE SEQUENCE [LARGE SCALE GENOMIC DNA]</scope>
    <source>
        <strain evidence="7 8">So ce836</strain>
    </source>
</reference>
<dbReference type="InterPro" id="IPR028081">
    <property type="entry name" value="Leu-bd"/>
</dbReference>
<evidence type="ECO:0000256" key="5">
    <source>
        <dbReference type="SAM" id="SignalP"/>
    </source>
</evidence>
<dbReference type="RefSeq" id="WP_129576487.1">
    <property type="nucleotide sequence ID" value="NZ_CP012672.1"/>
</dbReference>
<evidence type="ECO:0000256" key="2">
    <source>
        <dbReference type="ARBA" id="ARBA00022448"/>
    </source>
</evidence>
<evidence type="ECO:0000313" key="7">
    <source>
        <dbReference type="EMBL" id="AUX32992.1"/>
    </source>
</evidence>
<feature type="signal peptide" evidence="5">
    <location>
        <begin position="1"/>
        <end position="27"/>
    </location>
</feature>
<dbReference type="EMBL" id="CP012672">
    <property type="protein sequence ID" value="AUX32992.1"/>
    <property type="molecule type" value="Genomic_DNA"/>
</dbReference>
<accession>A0A4V0NGF5</accession>
<protein>
    <recommendedName>
        <fullName evidence="6">Leucine-binding protein domain-containing protein</fullName>
    </recommendedName>
</protein>
<evidence type="ECO:0000256" key="3">
    <source>
        <dbReference type="ARBA" id="ARBA00022729"/>
    </source>
</evidence>
<proteinExistence type="inferred from homology"/>
<evidence type="ECO:0000313" key="8">
    <source>
        <dbReference type="Proteomes" id="UP000295497"/>
    </source>
</evidence>
<comment type="similarity">
    <text evidence="1">Belongs to the leucine-binding protein family.</text>
</comment>
<dbReference type="Pfam" id="PF13458">
    <property type="entry name" value="Peripla_BP_6"/>
    <property type="match status" value="1"/>
</dbReference>
<evidence type="ECO:0000259" key="6">
    <source>
        <dbReference type="Pfam" id="PF13458"/>
    </source>
</evidence>